<dbReference type="EMBL" id="VJMZ01000001">
    <property type="protein sequence ID" value="TRM10345.1"/>
    <property type="molecule type" value="Genomic_DNA"/>
</dbReference>
<dbReference type="RefSeq" id="WP_142789770.1">
    <property type="nucleotide sequence ID" value="NZ_VJMZ01000001.1"/>
</dbReference>
<gene>
    <name evidence="1" type="ORF">FH966_00645</name>
</gene>
<comment type="caution">
    <text evidence="1">The sequence shown here is derived from an EMBL/GenBank/DDBJ whole genome shotgun (WGS) entry which is preliminary data.</text>
</comment>
<accession>A0A549YEN8</accession>
<dbReference type="AlphaFoldDB" id="A0A549YEN8"/>
<keyword evidence="2" id="KW-1185">Reference proteome</keyword>
<evidence type="ECO:0000313" key="1">
    <source>
        <dbReference type="EMBL" id="TRM10345.1"/>
    </source>
</evidence>
<organism evidence="1 2">
    <name type="scientific">Lentibacillus cibarius</name>
    <dbReference type="NCBI Taxonomy" id="2583219"/>
    <lineage>
        <taxon>Bacteria</taxon>
        <taxon>Bacillati</taxon>
        <taxon>Bacillota</taxon>
        <taxon>Bacilli</taxon>
        <taxon>Bacillales</taxon>
        <taxon>Bacillaceae</taxon>
        <taxon>Lentibacillus</taxon>
    </lineage>
</organism>
<protein>
    <submittedName>
        <fullName evidence="1">Uncharacterized protein</fullName>
    </submittedName>
</protein>
<name>A0A549YEN8_9BACI</name>
<evidence type="ECO:0000313" key="2">
    <source>
        <dbReference type="Proteomes" id="UP000319280"/>
    </source>
</evidence>
<dbReference type="Proteomes" id="UP000319280">
    <property type="component" value="Unassembled WGS sequence"/>
</dbReference>
<sequence>MEVKEINGKKMAIIEREDGTTVMKPYFEPMAERCLAYLDKMEAEEAAQEAERNRSKFKAL</sequence>
<reference evidence="1 2" key="1">
    <citation type="submission" date="2019-07" db="EMBL/GenBank/DDBJ databases">
        <title>Genomic analysis of Lentibacillus sp. NKC851-2.</title>
        <authorList>
            <person name="Oh Y.J."/>
        </authorList>
    </citation>
    <scope>NUCLEOTIDE SEQUENCE [LARGE SCALE GENOMIC DNA]</scope>
    <source>
        <strain evidence="1 2">NKC851-2</strain>
    </source>
</reference>
<proteinExistence type="predicted"/>